<dbReference type="OrthoDB" id="3266451at2759"/>
<evidence type="ECO:0000259" key="1">
    <source>
        <dbReference type="Pfam" id="PF12937"/>
    </source>
</evidence>
<reference evidence="2 3" key="1">
    <citation type="journal article" date="2019" name="Fungal Biol. Biotechnol.">
        <title>Draft genome sequence of fastidious pathogen Ceratobasidium theobromae, which causes vascular-streak dieback in Theobroma cacao.</title>
        <authorList>
            <person name="Ali S.S."/>
            <person name="Asman A."/>
            <person name="Shao J."/>
            <person name="Firmansyah A.P."/>
            <person name="Susilo A.W."/>
            <person name="Rosmana A."/>
            <person name="McMahon P."/>
            <person name="Junaid M."/>
            <person name="Guest D."/>
            <person name="Kheng T.Y."/>
            <person name="Meinhardt L.W."/>
            <person name="Bailey B.A."/>
        </authorList>
    </citation>
    <scope>NUCLEOTIDE SEQUENCE [LARGE SCALE GENOMIC DNA]</scope>
    <source>
        <strain evidence="2 3">CT2</strain>
    </source>
</reference>
<accession>A0A5N5QTD3</accession>
<evidence type="ECO:0000313" key="2">
    <source>
        <dbReference type="EMBL" id="KAB5594477.1"/>
    </source>
</evidence>
<protein>
    <submittedName>
        <fullName evidence="2">F-box-like domain-containing protein</fullName>
    </submittedName>
</protein>
<gene>
    <name evidence="2" type="ORF">CTheo_2108</name>
</gene>
<organism evidence="2 3">
    <name type="scientific">Ceratobasidium theobromae</name>
    <dbReference type="NCBI Taxonomy" id="1582974"/>
    <lineage>
        <taxon>Eukaryota</taxon>
        <taxon>Fungi</taxon>
        <taxon>Dikarya</taxon>
        <taxon>Basidiomycota</taxon>
        <taxon>Agaricomycotina</taxon>
        <taxon>Agaricomycetes</taxon>
        <taxon>Cantharellales</taxon>
        <taxon>Ceratobasidiaceae</taxon>
        <taxon>Ceratobasidium</taxon>
    </lineage>
</organism>
<dbReference type="InterPro" id="IPR001810">
    <property type="entry name" value="F-box_dom"/>
</dbReference>
<dbReference type="Proteomes" id="UP000383932">
    <property type="component" value="Unassembled WGS sequence"/>
</dbReference>
<proteinExistence type="predicted"/>
<dbReference type="AlphaFoldDB" id="A0A5N5QTD3"/>
<comment type="caution">
    <text evidence="2">The sequence shown here is derived from an EMBL/GenBank/DDBJ whole genome shotgun (WGS) entry which is preliminary data.</text>
</comment>
<keyword evidence="3" id="KW-1185">Reference proteome</keyword>
<dbReference type="EMBL" id="SSOP01000020">
    <property type="protein sequence ID" value="KAB5594477.1"/>
    <property type="molecule type" value="Genomic_DNA"/>
</dbReference>
<dbReference type="Pfam" id="PF12937">
    <property type="entry name" value="F-box-like"/>
    <property type="match status" value="1"/>
</dbReference>
<sequence length="590" mass="65211">MPHATAAMRAVRALPQLSNEAPFSTHQTLRATTSVSRTSTHCSRHTMTGMIAEINAASNKLHSALDQYLRTCSAIRDSYSRRGALGDVPTELMNCVLNELTQITLYEAKFQQAKANIAVARNGTPAIVPIHILPTEILVRIFHLAIDLRCRSNVKSRSRKVTSPINLSHVCSRWREILIEASSLWSHIDFSLSGLFNHGQGSIPYSEVSMARSKQSMLELHIVDRMVSSRLNTTGFVQFLAPIATRIRSLSLELGADLSPGQGSVLSPILFHCFANCVPGTLRQLHLLQTSSRVNDACTFIMATGSSSPHGPRDILLGLSEQRLENLWHSVSVLQLRGLYPPWTSKAYHGLVELRLHSFRSSSITELQLVAILASSPGLRILEVGLELTEPLPTDSSIIPVRLNDLETLTTEPSQRGRLGGLPRLLAPGLKPLQVSILNSRYRVLEGEEWLTDGKLEELFARSNVTCLYVGVLNGYSQAIKLLSLVPRGHLPVLGVNHLIGGGIESLDALGPDISLNSFYMRSGTAQLDQLEQFIRRCQVQTFTLRRCNLNDVDGHTTILRENFQNRLSNICPVFKLLSDDEPGPFEDYA</sequence>
<evidence type="ECO:0000313" key="3">
    <source>
        <dbReference type="Proteomes" id="UP000383932"/>
    </source>
</evidence>
<feature type="domain" description="F-box" evidence="1">
    <location>
        <begin position="132"/>
        <end position="190"/>
    </location>
</feature>
<dbReference type="Gene3D" id="1.20.1280.50">
    <property type="match status" value="1"/>
</dbReference>
<name>A0A5N5QTD3_9AGAM</name>